<keyword evidence="4" id="KW-1185">Reference proteome</keyword>
<evidence type="ECO:0000313" key="4">
    <source>
        <dbReference type="Proteomes" id="UP001141259"/>
    </source>
</evidence>
<dbReference type="EMBL" id="JANYMP010000023">
    <property type="protein sequence ID" value="MCS7482413.1"/>
    <property type="molecule type" value="Genomic_DNA"/>
</dbReference>
<name>A0A9X3A5M4_9PSEU</name>
<feature type="compositionally biased region" description="Basic and acidic residues" evidence="1">
    <location>
        <begin position="80"/>
        <end position="90"/>
    </location>
</feature>
<dbReference type="Proteomes" id="UP001141259">
    <property type="component" value="Unassembled WGS sequence"/>
</dbReference>
<dbReference type="Pfam" id="PF19631">
    <property type="entry name" value="Trypco2"/>
    <property type="match status" value="1"/>
</dbReference>
<dbReference type="RefSeq" id="WP_259627875.1">
    <property type="nucleotide sequence ID" value="NZ_JANYMP010000023.1"/>
</dbReference>
<protein>
    <recommendedName>
        <fullName evidence="2">Trypsin-co-occurring domain-containing protein</fullName>
    </recommendedName>
</protein>
<evidence type="ECO:0000259" key="2">
    <source>
        <dbReference type="Pfam" id="PF19631"/>
    </source>
</evidence>
<evidence type="ECO:0000256" key="1">
    <source>
        <dbReference type="SAM" id="MobiDB-lite"/>
    </source>
</evidence>
<sequence>MEIELADAVAAVRNELLEAVTYGLGQEIGFVVGPIELEFAVELKADVKVAGKFKAWVVSADVGAGVSRGTTHKVKVSLTPKDKSGGDLRVHGSAPRAAGPGDVSGRIQP</sequence>
<dbReference type="AlphaFoldDB" id="A0A9X3A5M4"/>
<feature type="region of interest" description="Disordered" evidence="1">
    <location>
        <begin position="77"/>
        <end position="109"/>
    </location>
</feature>
<dbReference type="InterPro" id="IPR045608">
    <property type="entry name" value="Trypco2"/>
</dbReference>
<evidence type="ECO:0000313" key="3">
    <source>
        <dbReference type="EMBL" id="MCS7482413.1"/>
    </source>
</evidence>
<feature type="domain" description="Trypsin-co-occurring" evidence="2">
    <location>
        <begin position="3"/>
        <end position="80"/>
    </location>
</feature>
<organism evidence="3 4">
    <name type="scientific">Umezawaea endophytica</name>
    <dbReference type="NCBI Taxonomy" id="1654476"/>
    <lineage>
        <taxon>Bacteria</taxon>
        <taxon>Bacillati</taxon>
        <taxon>Actinomycetota</taxon>
        <taxon>Actinomycetes</taxon>
        <taxon>Pseudonocardiales</taxon>
        <taxon>Pseudonocardiaceae</taxon>
        <taxon>Umezawaea</taxon>
    </lineage>
</organism>
<comment type="caution">
    <text evidence="3">The sequence shown here is derived from an EMBL/GenBank/DDBJ whole genome shotgun (WGS) entry which is preliminary data.</text>
</comment>
<gene>
    <name evidence="3" type="ORF">NZH93_36685</name>
</gene>
<accession>A0A9X3A5M4</accession>
<proteinExistence type="predicted"/>
<reference evidence="3" key="1">
    <citation type="submission" date="2022-08" db="EMBL/GenBank/DDBJ databases">
        <authorList>
            <person name="Tistechok S."/>
            <person name="Samborskyy M."/>
            <person name="Roman I."/>
        </authorList>
    </citation>
    <scope>NUCLEOTIDE SEQUENCE</scope>
    <source>
        <strain evidence="3">DSM 103496</strain>
    </source>
</reference>